<evidence type="ECO:0000313" key="6">
    <source>
        <dbReference type="Proteomes" id="UP000287394"/>
    </source>
</evidence>
<dbReference type="Proteomes" id="UP000287394">
    <property type="component" value="Chromosome"/>
</dbReference>
<dbReference type="OrthoDB" id="2375382at2"/>
<dbReference type="EMBL" id="AP025739">
    <property type="protein sequence ID" value="BDI29826.1"/>
    <property type="molecule type" value="Genomic_DNA"/>
</dbReference>
<reference evidence="5 6" key="1">
    <citation type="journal article" date="2019" name="Int. J. Syst. Evol. Microbiol.">
        <title>Capsulimonas corticalis gen. nov., sp. nov., an aerobic capsulated bacterium, of a novel bacterial order, Capsulimonadales ord. nov., of the class Armatimonadia of the phylum Armatimonadetes.</title>
        <authorList>
            <person name="Li J."/>
            <person name="Kudo C."/>
            <person name="Tonouchi A."/>
        </authorList>
    </citation>
    <scope>NUCLEOTIDE SEQUENCE [LARGE SCALE GENOMIC DNA]</scope>
    <source>
        <strain evidence="5 6">AX-7</strain>
    </source>
</reference>
<organism evidence="5 6">
    <name type="scientific">Capsulimonas corticalis</name>
    <dbReference type="NCBI Taxonomy" id="2219043"/>
    <lineage>
        <taxon>Bacteria</taxon>
        <taxon>Bacillati</taxon>
        <taxon>Armatimonadota</taxon>
        <taxon>Armatimonadia</taxon>
        <taxon>Capsulimonadales</taxon>
        <taxon>Capsulimonadaceae</taxon>
        <taxon>Capsulimonas</taxon>
    </lineage>
</organism>
<dbReference type="SUPFAM" id="SSF46689">
    <property type="entry name" value="Homeodomain-like"/>
    <property type="match status" value="1"/>
</dbReference>
<feature type="region of interest" description="Disordered" evidence="1">
    <location>
        <begin position="166"/>
        <end position="189"/>
    </location>
</feature>
<dbReference type="Pfam" id="PF13565">
    <property type="entry name" value="HTH_32"/>
    <property type="match status" value="1"/>
</dbReference>
<gene>
    <name evidence="2" type="ORF">CCAX7_11700</name>
    <name evidence="3" type="ORF">CCAX7_18770</name>
    <name evidence="4" type="ORF">CCAX7_32730</name>
    <name evidence="5" type="ORF">CCAX7_35400</name>
</gene>
<evidence type="ECO:0000313" key="2">
    <source>
        <dbReference type="EMBL" id="BDI29119.1"/>
    </source>
</evidence>
<dbReference type="EMBL" id="AP025739">
    <property type="protein sequence ID" value="BDI29119.1"/>
    <property type="molecule type" value="Genomic_DNA"/>
</dbReference>
<evidence type="ECO:0000313" key="4">
    <source>
        <dbReference type="EMBL" id="BDI31222.1"/>
    </source>
</evidence>
<dbReference type="KEGG" id="ccot:CCAX7_32730"/>
<evidence type="ECO:0000313" key="5">
    <source>
        <dbReference type="EMBL" id="BDI31489.1"/>
    </source>
</evidence>
<dbReference type="InterPro" id="IPR009057">
    <property type="entry name" value="Homeodomain-like_sf"/>
</dbReference>
<proteinExistence type="predicted"/>
<dbReference type="RefSeq" id="WP_119325348.1">
    <property type="nucleotide sequence ID" value="NZ_AP025739.1"/>
</dbReference>
<reference evidence="5" key="2">
    <citation type="submission" date="2022-05" db="EMBL/GenBank/DDBJ databases">
        <authorList>
            <person name="Li J."/>
            <person name="Tonouchi A."/>
        </authorList>
    </citation>
    <scope>NUCLEOTIDE SEQUENCE</scope>
    <source>
        <strain evidence="5">AX-7</strain>
    </source>
</reference>
<dbReference type="AlphaFoldDB" id="A0A402D7B6"/>
<protein>
    <recommendedName>
        <fullName evidence="7">Transposase</fullName>
    </recommendedName>
</protein>
<evidence type="ECO:0000256" key="1">
    <source>
        <dbReference type="SAM" id="MobiDB-lite"/>
    </source>
</evidence>
<name>A0A402D7B6_9BACT</name>
<evidence type="ECO:0008006" key="7">
    <source>
        <dbReference type="Google" id="ProtNLM"/>
    </source>
</evidence>
<dbReference type="KEGG" id="ccot:CCAX7_11700"/>
<dbReference type="KEGG" id="ccot:CCAX7_18770"/>
<evidence type="ECO:0000313" key="3">
    <source>
        <dbReference type="EMBL" id="BDI29826.1"/>
    </source>
</evidence>
<accession>A0A402D7B6</accession>
<dbReference type="KEGG" id="ccot:CCAX7_35400"/>
<dbReference type="EMBL" id="AP025739">
    <property type="protein sequence ID" value="BDI31489.1"/>
    <property type="molecule type" value="Genomic_DNA"/>
</dbReference>
<sequence>MYLKLRDLTAEERTTLDRIARSRTEAVRLVERAKMILAINEGQSGPEIARQFGCDADKVYRWVHRFYDQGLDGLQDKRRSGRPRIYTPDQYAEVIGTALTSPQELHLPFASWTLDRLAAYLKEQKNIAMGRNRIDQILIAEGLLLIAEGLRWQTQESWFSVKTDPDFKAKRGRSKHSTSKSLKMPLSSV</sequence>
<keyword evidence="6" id="KW-1185">Reference proteome</keyword>
<dbReference type="EMBL" id="AP025739">
    <property type="protein sequence ID" value="BDI31222.1"/>
    <property type="molecule type" value="Genomic_DNA"/>
</dbReference>